<keyword evidence="2" id="KW-1133">Transmembrane helix</keyword>
<reference evidence="4 5" key="1">
    <citation type="journal article" date="2023" name="Hortic Res">
        <title>Pangenome of water caltrop reveals structural variations and asymmetric subgenome divergence after allopolyploidization.</title>
        <authorList>
            <person name="Zhang X."/>
            <person name="Chen Y."/>
            <person name="Wang L."/>
            <person name="Yuan Y."/>
            <person name="Fang M."/>
            <person name="Shi L."/>
            <person name="Lu R."/>
            <person name="Comes H.P."/>
            <person name="Ma Y."/>
            <person name="Chen Y."/>
            <person name="Huang G."/>
            <person name="Zhou Y."/>
            <person name="Zheng Z."/>
            <person name="Qiu Y."/>
        </authorList>
    </citation>
    <scope>NUCLEOTIDE SEQUENCE [LARGE SCALE GENOMIC DNA]</scope>
    <source>
        <tissue evidence="4">Roots</tissue>
    </source>
</reference>
<dbReference type="Pfam" id="PF25002">
    <property type="entry name" value="DUF7780"/>
    <property type="match status" value="1"/>
</dbReference>
<dbReference type="InterPro" id="IPR056682">
    <property type="entry name" value="DUF7780"/>
</dbReference>
<keyword evidence="2" id="KW-0812">Transmembrane</keyword>
<name>A0AAN7L1G3_9MYRT</name>
<evidence type="ECO:0000259" key="3">
    <source>
        <dbReference type="Pfam" id="PF25002"/>
    </source>
</evidence>
<feature type="region of interest" description="Disordered" evidence="1">
    <location>
        <begin position="427"/>
        <end position="482"/>
    </location>
</feature>
<feature type="compositionally biased region" description="Basic and acidic residues" evidence="1">
    <location>
        <begin position="246"/>
        <end position="258"/>
    </location>
</feature>
<feature type="compositionally biased region" description="Basic and acidic residues" evidence="1">
    <location>
        <begin position="437"/>
        <end position="456"/>
    </location>
</feature>
<organism evidence="4 5">
    <name type="scientific">Trapa incisa</name>
    <dbReference type="NCBI Taxonomy" id="236973"/>
    <lineage>
        <taxon>Eukaryota</taxon>
        <taxon>Viridiplantae</taxon>
        <taxon>Streptophyta</taxon>
        <taxon>Embryophyta</taxon>
        <taxon>Tracheophyta</taxon>
        <taxon>Spermatophyta</taxon>
        <taxon>Magnoliopsida</taxon>
        <taxon>eudicotyledons</taxon>
        <taxon>Gunneridae</taxon>
        <taxon>Pentapetalae</taxon>
        <taxon>rosids</taxon>
        <taxon>malvids</taxon>
        <taxon>Myrtales</taxon>
        <taxon>Lythraceae</taxon>
        <taxon>Trapa</taxon>
    </lineage>
</organism>
<proteinExistence type="predicted"/>
<evidence type="ECO:0000313" key="4">
    <source>
        <dbReference type="EMBL" id="KAK4775974.1"/>
    </source>
</evidence>
<evidence type="ECO:0000256" key="1">
    <source>
        <dbReference type="SAM" id="MobiDB-lite"/>
    </source>
</evidence>
<dbReference type="PANTHER" id="PTHR34960">
    <property type="entry name" value="EMB|CAB68146.1-RELATED"/>
    <property type="match status" value="1"/>
</dbReference>
<keyword evidence="2" id="KW-0472">Membrane</keyword>
<feature type="region of interest" description="Disordered" evidence="1">
    <location>
        <begin position="245"/>
        <end position="283"/>
    </location>
</feature>
<sequence>MIGIHSLDHWLPRRFKLAPFFRSPKEELGDMGIFLVFLPEEERSLLPSSSSSSTSCSSNCGISPWPSSSFRRRRRSSGSSSSNRLLLAKAQSTISISAILLFIIISVFTLSTFEPASSNSVAVRRRSLSHASGARGFSLSRQWALPKHQFALQGMGTLYRRGTGAMNDLVVAHVTETASEDELRLFLRGLHCSGLMAKADLVLIISSKSESFDYVIREENESFSQLLLHHEKLKGTASCNVSQFVRKPEKKSEKKETAEPLWGNKRSSRSINSSENSEDGDRGKLNRWSYGSVASFDSAELDPENSLAGFLPDKVPISLRRWACYYMLLGRLRRSFKHVMLVEARSSAILLSDPLVRASGRRPELVYLLEKPDGRHGRKNPDKANQLGHSWINPGVIIGGAKGVRRLATAMLTEIVRAAMQQKRMGSFAENASAEPARPERIPSEERGAGEGDRADALSAGGKGARRGLNRTGITVIQIQRG</sequence>
<accession>A0AAN7L1G3</accession>
<feature type="compositionally biased region" description="Low complexity" evidence="1">
    <location>
        <begin position="48"/>
        <end position="58"/>
    </location>
</feature>
<evidence type="ECO:0000256" key="2">
    <source>
        <dbReference type="SAM" id="Phobius"/>
    </source>
</evidence>
<keyword evidence="5" id="KW-1185">Reference proteome</keyword>
<protein>
    <recommendedName>
        <fullName evidence="3">DUF7780 domain-containing protein</fullName>
    </recommendedName>
</protein>
<dbReference type="EMBL" id="JAXIOK010000003">
    <property type="protein sequence ID" value="KAK4775974.1"/>
    <property type="molecule type" value="Genomic_DNA"/>
</dbReference>
<feature type="compositionally biased region" description="Polar residues" evidence="1">
    <location>
        <begin position="472"/>
        <end position="482"/>
    </location>
</feature>
<feature type="transmembrane region" description="Helical" evidence="2">
    <location>
        <begin position="94"/>
        <end position="113"/>
    </location>
</feature>
<dbReference type="AlphaFoldDB" id="A0AAN7L1G3"/>
<evidence type="ECO:0000313" key="5">
    <source>
        <dbReference type="Proteomes" id="UP001345219"/>
    </source>
</evidence>
<dbReference type="Proteomes" id="UP001345219">
    <property type="component" value="Chromosome 18"/>
</dbReference>
<feature type="region of interest" description="Disordered" evidence="1">
    <location>
        <begin position="48"/>
        <end position="79"/>
    </location>
</feature>
<comment type="caution">
    <text evidence="4">The sequence shown here is derived from an EMBL/GenBank/DDBJ whole genome shotgun (WGS) entry which is preliminary data.</text>
</comment>
<gene>
    <name evidence="4" type="ORF">SAY87_023935</name>
</gene>
<feature type="domain" description="DUF7780" evidence="3">
    <location>
        <begin position="149"/>
        <end position="431"/>
    </location>
</feature>
<dbReference type="PANTHER" id="PTHR34960:SF1">
    <property type="entry name" value="EMB|CAB68146.1-RELATED"/>
    <property type="match status" value="1"/>
</dbReference>